<protein>
    <submittedName>
        <fullName evidence="1">Uncharacterized protein</fullName>
    </submittedName>
</protein>
<gene>
    <name evidence="1" type="ORF">NM208_g3903</name>
</gene>
<sequence>MPSTPPTRQTYTREEVRQHATGPSLWCIINSTIYELTDFIQQHPGGSHILYQIAGQDATAAFYSLHRHGVLSSFSHLAIGTVAGEKVQTGTPRVGDLSPVPYAEPLWLRPPFRSPYYNESHRHLQRAARIFTETYIIPEADRCERTGSPPSQNLVDLMAQQNILRMRLGPGKHLHGHAMLGGRIVEGHEFDYFHKLVLAQEMCRPLARGFHDGNMAGMTIGLSVVLNFAHDRPWKTKVADEVFGGVKKLCLAITEAVAGSDVTNIQTKAEKTSDGKHYIVNGSKKWITNGMWSDYFVTLVRTGRRHSVLLIPRSEGVETRPIKVSYSSAAGTAYVTFDQVKVPAENLIGEENDGMRIIISNFNQERWAMACKRLNEHPIIRHKLAKMISLVEANQAWLESITYQMCHMSLRDQTIHLAGPIALLKRASTRMAQKIADEAVQMWGGRGLTESGMGRYISEFRRTHKFDAILGGSEEVLADIAMKQALKNFPRAML</sequence>
<dbReference type="Proteomes" id="UP001148629">
    <property type="component" value="Unassembled WGS sequence"/>
</dbReference>
<evidence type="ECO:0000313" key="2">
    <source>
        <dbReference type="Proteomes" id="UP001148629"/>
    </source>
</evidence>
<name>A0ACC1SMM7_9HYPO</name>
<comment type="caution">
    <text evidence="1">The sequence shown here is derived from an EMBL/GenBank/DDBJ whole genome shotgun (WGS) entry which is preliminary data.</text>
</comment>
<accession>A0ACC1SMM7</accession>
<keyword evidence="2" id="KW-1185">Reference proteome</keyword>
<reference evidence="1" key="1">
    <citation type="submission" date="2022-08" db="EMBL/GenBank/DDBJ databases">
        <title>Genome Sequence of Fusarium decemcellulare.</title>
        <authorList>
            <person name="Buettner E."/>
        </authorList>
    </citation>
    <scope>NUCLEOTIDE SEQUENCE</scope>
    <source>
        <strain evidence="1">Babe19</strain>
    </source>
</reference>
<dbReference type="EMBL" id="JANRMS010000276">
    <property type="protein sequence ID" value="KAJ3542788.1"/>
    <property type="molecule type" value="Genomic_DNA"/>
</dbReference>
<evidence type="ECO:0000313" key="1">
    <source>
        <dbReference type="EMBL" id="KAJ3542788.1"/>
    </source>
</evidence>
<organism evidence="1 2">
    <name type="scientific">Fusarium decemcellulare</name>
    <dbReference type="NCBI Taxonomy" id="57161"/>
    <lineage>
        <taxon>Eukaryota</taxon>
        <taxon>Fungi</taxon>
        <taxon>Dikarya</taxon>
        <taxon>Ascomycota</taxon>
        <taxon>Pezizomycotina</taxon>
        <taxon>Sordariomycetes</taxon>
        <taxon>Hypocreomycetidae</taxon>
        <taxon>Hypocreales</taxon>
        <taxon>Nectriaceae</taxon>
        <taxon>Fusarium</taxon>
        <taxon>Fusarium decemcellulare species complex</taxon>
    </lineage>
</organism>
<proteinExistence type="predicted"/>